<name>A0ACB8D1L2_DERSI</name>
<organism evidence="1 2">
    <name type="scientific">Dermacentor silvarum</name>
    <name type="common">Tick</name>
    <dbReference type="NCBI Taxonomy" id="543639"/>
    <lineage>
        <taxon>Eukaryota</taxon>
        <taxon>Metazoa</taxon>
        <taxon>Ecdysozoa</taxon>
        <taxon>Arthropoda</taxon>
        <taxon>Chelicerata</taxon>
        <taxon>Arachnida</taxon>
        <taxon>Acari</taxon>
        <taxon>Parasitiformes</taxon>
        <taxon>Ixodida</taxon>
        <taxon>Ixodoidea</taxon>
        <taxon>Ixodidae</taxon>
        <taxon>Rhipicephalinae</taxon>
        <taxon>Dermacentor</taxon>
    </lineage>
</organism>
<comment type="caution">
    <text evidence="1">The sequence shown here is derived from an EMBL/GenBank/DDBJ whole genome shotgun (WGS) entry which is preliminary data.</text>
</comment>
<sequence>MCAALRVLGAAAMAAKLVLLVPLAMPPPTTAQGAIGITAPPEGNGGGGADADEDVLDGVVGSQRERAMSALDKAKAMRIIPDLMRYLPNDSLTVTYMGNVKVDMGNELEPTSVAEPPHVMLRGQIGHFYALCMVDVDAPSAFKPKHRAWLHWLVVNIPAQRLDAGNVLATYSPPTPATSTGSHRFVFIQFEQPKYFRQGDFIFIPMRAAFNVTAFMDDNNIRRIMAFNFFRIETEYRNLL</sequence>
<protein>
    <submittedName>
        <fullName evidence="1">Uncharacterized protein</fullName>
    </submittedName>
</protein>
<dbReference type="EMBL" id="CM023472">
    <property type="protein sequence ID" value="KAH7958253.1"/>
    <property type="molecule type" value="Genomic_DNA"/>
</dbReference>
<evidence type="ECO:0000313" key="1">
    <source>
        <dbReference type="EMBL" id="KAH7958253.1"/>
    </source>
</evidence>
<keyword evidence="2" id="KW-1185">Reference proteome</keyword>
<reference evidence="1" key="1">
    <citation type="submission" date="2020-05" db="EMBL/GenBank/DDBJ databases">
        <title>Large-scale comparative analyses of tick genomes elucidate their genetic diversity and vector capacities.</title>
        <authorList>
            <person name="Jia N."/>
            <person name="Wang J."/>
            <person name="Shi W."/>
            <person name="Du L."/>
            <person name="Sun Y."/>
            <person name="Zhan W."/>
            <person name="Jiang J."/>
            <person name="Wang Q."/>
            <person name="Zhang B."/>
            <person name="Ji P."/>
            <person name="Sakyi L.B."/>
            <person name="Cui X."/>
            <person name="Yuan T."/>
            <person name="Jiang B."/>
            <person name="Yang W."/>
            <person name="Lam T.T.-Y."/>
            <person name="Chang Q."/>
            <person name="Ding S."/>
            <person name="Wang X."/>
            <person name="Zhu J."/>
            <person name="Ruan X."/>
            <person name="Zhao L."/>
            <person name="Wei J."/>
            <person name="Que T."/>
            <person name="Du C."/>
            <person name="Cheng J."/>
            <person name="Dai P."/>
            <person name="Han X."/>
            <person name="Huang E."/>
            <person name="Gao Y."/>
            <person name="Liu J."/>
            <person name="Shao H."/>
            <person name="Ye R."/>
            <person name="Li L."/>
            <person name="Wei W."/>
            <person name="Wang X."/>
            <person name="Wang C."/>
            <person name="Yang T."/>
            <person name="Huo Q."/>
            <person name="Li W."/>
            <person name="Guo W."/>
            <person name="Chen H."/>
            <person name="Zhou L."/>
            <person name="Ni X."/>
            <person name="Tian J."/>
            <person name="Zhou Y."/>
            <person name="Sheng Y."/>
            <person name="Liu T."/>
            <person name="Pan Y."/>
            <person name="Xia L."/>
            <person name="Li J."/>
            <person name="Zhao F."/>
            <person name="Cao W."/>
        </authorList>
    </citation>
    <scope>NUCLEOTIDE SEQUENCE</scope>
    <source>
        <strain evidence="1">Dsil-2018</strain>
    </source>
</reference>
<evidence type="ECO:0000313" key="2">
    <source>
        <dbReference type="Proteomes" id="UP000821865"/>
    </source>
</evidence>
<gene>
    <name evidence="1" type="ORF">HPB49_000283</name>
</gene>
<dbReference type="Proteomes" id="UP000821865">
    <property type="component" value="Chromosome 3"/>
</dbReference>
<proteinExistence type="predicted"/>
<accession>A0ACB8D1L2</accession>